<dbReference type="EMBL" id="LAZR01000283">
    <property type="protein sequence ID" value="KKN77178.1"/>
    <property type="molecule type" value="Genomic_DNA"/>
</dbReference>
<feature type="coiled-coil region" evidence="1">
    <location>
        <begin position="209"/>
        <end position="272"/>
    </location>
</feature>
<protein>
    <recommendedName>
        <fullName evidence="2">Rad50/SbcC-type AAA domain-containing protein</fullName>
    </recommendedName>
</protein>
<dbReference type="SUPFAM" id="SSF52540">
    <property type="entry name" value="P-loop containing nucleoside triphosphate hydrolases"/>
    <property type="match status" value="2"/>
</dbReference>
<evidence type="ECO:0000313" key="3">
    <source>
        <dbReference type="EMBL" id="KKN77178.1"/>
    </source>
</evidence>
<dbReference type="PANTHER" id="PTHR41259:SF1">
    <property type="entry name" value="DOUBLE-STRAND BREAK REPAIR RAD50 ATPASE, PUTATIVE-RELATED"/>
    <property type="match status" value="1"/>
</dbReference>
<dbReference type="PANTHER" id="PTHR41259">
    <property type="entry name" value="DOUBLE-STRAND BREAK REPAIR RAD50 ATPASE, PUTATIVE-RELATED"/>
    <property type="match status" value="1"/>
</dbReference>
<dbReference type="Gene3D" id="3.40.50.300">
    <property type="entry name" value="P-loop containing nucleotide triphosphate hydrolases"/>
    <property type="match status" value="2"/>
</dbReference>
<name>A0A0F9WFR9_9ZZZZ</name>
<organism evidence="3">
    <name type="scientific">marine sediment metagenome</name>
    <dbReference type="NCBI Taxonomy" id="412755"/>
    <lineage>
        <taxon>unclassified sequences</taxon>
        <taxon>metagenomes</taxon>
        <taxon>ecological metagenomes</taxon>
    </lineage>
</organism>
<dbReference type="GO" id="GO:0006302">
    <property type="term" value="P:double-strand break repair"/>
    <property type="evidence" value="ECO:0007669"/>
    <property type="project" value="InterPro"/>
</dbReference>
<feature type="domain" description="Rad50/SbcC-type AAA" evidence="2">
    <location>
        <begin position="5"/>
        <end position="59"/>
    </location>
</feature>
<dbReference type="Pfam" id="PF13476">
    <property type="entry name" value="AAA_23"/>
    <property type="match status" value="1"/>
</dbReference>
<feature type="coiled-coil region" evidence="1">
    <location>
        <begin position="575"/>
        <end position="605"/>
    </location>
</feature>
<dbReference type="AlphaFoldDB" id="A0A0F9WFR9"/>
<reference evidence="3" key="1">
    <citation type="journal article" date="2015" name="Nature">
        <title>Complex archaea that bridge the gap between prokaryotes and eukaryotes.</title>
        <authorList>
            <person name="Spang A."/>
            <person name="Saw J.H."/>
            <person name="Jorgensen S.L."/>
            <person name="Zaremba-Niedzwiedzka K."/>
            <person name="Martijn J."/>
            <person name="Lind A.E."/>
            <person name="van Eijk R."/>
            <person name="Schleper C."/>
            <person name="Guy L."/>
            <person name="Ettema T.J."/>
        </authorList>
    </citation>
    <scope>NUCLEOTIDE SEQUENCE</scope>
</reference>
<proteinExistence type="predicted"/>
<dbReference type="InterPro" id="IPR027417">
    <property type="entry name" value="P-loop_NTPase"/>
</dbReference>
<evidence type="ECO:0000259" key="2">
    <source>
        <dbReference type="Pfam" id="PF13476"/>
    </source>
</evidence>
<sequence length="876" mass="99246">MKLTRLRINQFRQFRVPLEIPEFRPGLNLFCGPNESGKSTIAGAIRAAFFERHRSSSVDDLRPWGDSGAAPEVELDFECDGQPWRLKKRFLTRKRCDLNIGGEVLSGDEAEDRLARMFGYQQPAKGASKPAFWGIPGLLWVEQGTGHDLRAPVAFAGEHIKSVLAATLGEVASTGGDDILQRVESELNELVTAKTDRPKGRFKEYGDKAEQLKTDLAALDLRIETYRQQVDRLGELSQRQAKEQAERPWEALREQQQRAEGRYQEVQQLSERQAQDQMALERCRNHLQVVLDRLQGFQLQASELLQRDQAKRVVQARLDDFLAQQNAVKGALQSADSLYKQARETDRLSRLAQRRRELQQQKREMEGRRTHLTQSLIQARALEKDLSREEAALAECCLDEVQLKVLERLSESQRDLSITQQSVATLLRFDLEPGQHIDLDGVRLEGQGEKRLLQGSDIHVHGVGRLHVSPGGKDLHELARQLEYATERLSAALAAAGTGSIEQARERAEATRSLQSTLSANRKLLALHAPQGGPALEQELTVTAQLLGKVDEQLEAIGDLDSSNLPDPQMAEQTMEHAATRLAEAERAERQLREQLIQNQQALNHAHEEYLNAQASLAKPERRQQEEQCHSTLASLRVEQAQLTQAIAQRALLIDEARPDILLQDIKRYQSSASQLELANRQRSDELVGLQAQLQAQDAEGLEERRAQRAAEFENWSRRHQQLERRTRALKLLAGLLTDKRQALTRQLQAPLQKHLNHYLQLLFPQAVLEVDEHLVPGQLVRLNQESGDFDALSFGAREQMGLISRLAYADLLKEAGRPTLIILDDALVHSDQHRFAQMKRILFDASQRHQVLLFTCHPDNWLDMGVPMREIHSYH</sequence>
<evidence type="ECO:0000256" key="1">
    <source>
        <dbReference type="SAM" id="Coils"/>
    </source>
</evidence>
<gene>
    <name evidence="3" type="ORF">LCGC14_0362700</name>
</gene>
<feature type="coiled-coil region" evidence="1">
    <location>
        <begin position="341"/>
        <end position="375"/>
    </location>
</feature>
<accession>A0A0F9WFR9</accession>
<comment type="caution">
    <text evidence="3">The sequence shown here is derived from an EMBL/GenBank/DDBJ whole genome shotgun (WGS) entry which is preliminary data.</text>
</comment>
<dbReference type="GO" id="GO:0016887">
    <property type="term" value="F:ATP hydrolysis activity"/>
    <property type="evidence" value="ECO:0007669"/>
    <property type="project" value="InterPro"/>
</dbReference>
<dbReference type="InterPro" id="IPR038729">
    <property type="entry name" value="Rad50/SbcC_AAA"/>
</dbReference>
<keyword evidence="1" id="KW-0175">Coiled coil</keyword>